<dbReference type="AlphaFoldDB" id="A0A1M5CXR8"/>
<reference evidence="2" key="1">
    <citation type="submission" date="2016-11" db="EMBL/GenBank/DDBJ databases">
        <authorList>
            <person name="Varghese N."/>
            <person name="Submissions S."/>
        </authorList>
    </citation>
    <scope>NUCLEOTIDE SEQUENCE [LARGE SCALE GENOMIC DNA]</scope>
    <source>
        <strain evidence="2">YR203</strain>
    </source>
</reference>
<gene>
    <name evidence="1" type="ORF">SAMN02787073_2412</name>
</gene>
<protein>
    <recommendedName>
        <fullName evidence="3">Lipoprotein</fullName>
    </recommendedName>
</protein>
<sequence length="186" mass="21727">MKTYQVLVYCIALVTFISCKSQSKTMYNEAYAIVNKDFISKEVSIKEFGKDVSGVYIYDSIYPYPLDKNDSSNFYKNILSEKDEIKPLRKDKDLKELSGKNINSNWELNAQFKTVFKTVVQYQGIPNGPLNAAIFSEIQDNQLRIDVVPFFQGSPKYCGSITKYYFKFDKTKIIENKKWTDHYECW</sequence>
<evidence type="ECO:0008006" key="3">
    <source>
        <dbReference type="Google" id="ProtNLM"/>
    </source>
</evidence>
<name>A0A1M5CXR8_9FLAO</name>
<dbReference type="RefSeq" id="WP_139259888.1">
    <property type="nucleotide sequence ID" value="NZ_FQVE01000003.1"/>
</dbReference>
<evidence type="ECO:0000313" key="2">
    <source>
        <dbReference type="Proteomes" id="UP000184108"/>
    </source>
</evidence>
<proteinExistence type="predicted"/>
<dbReference type="EMBL" id="FQVE01000003">
    <property type="protein sequence ID" value="SHF59471.1"/>
    <property type="molecule type" value="Genomic_DNA"/>
</dbReference>
<dbReference type="Proteomes" id="UP000184108">
    <property type="component" value="Unassembled WGS sequence"/>
</dbReference>
<organism evidence="1 2">
    <name type="scientific">Chryseobacterium vrystaatense</name>
    <dbReference type="NCBI Taxonomy" id="307480"/>
    <lineage>
        <taxon>Bacteria</taxon>
        <taxon>Pseudomonadati</taxon>
        <taxon>Bacteroidota</taxon>
        <taxon>Flavobacteriia</taxon>
        <taxon>Flavobacteriales</taxon>
        <taxon>Weeksellaceae</taxon>
        <taxon>Chryseobacterium group</taxon>
        <taxon>Chryseobacterium</taxon>
    </lineage>
</organism>
<dbReference type="PROSITE" id="PS51257">
    <property type="entry name" value="PROKAR_LIPOPROTEIN"/>
    <property type="match status" value="1"/>
</dbReference>
<evidence type="ECO:0000313" key="1">
    <source>
        <dbReference type="EMBL" id="SHF59471.1"/>
    </source>
</evidence>
<accession>A0A1M5CXR8</accession>